<protein>
    <submittedName>
        <fullName evidence="1">Uncharacterized protein</fullName>
    </submittedName>
</protein>
<organism evidence="1 2">
    <name type="scientific">Burkholderia paludis</name>
    <dbReference type="NCBI Taxonomy" id="1506587"/>
    <lineage>
        <taxon>Bacteria</taxon>
        <taxon>Pseudomonadati</taxon>
        <taxon>Pseudomonadota</taxon>
        <taxon>Betaproteobacteria</taxon>
        <taxon>Burkholderiales</taxon>
        <taxon>Burkholderiaceae</taxon>
        <taxon>Burkholderia</taxon>
        <taxon>Burkholderia cepacia complex</taxon>
    </lineage>
</organism>
<sequence length="55" mass="5953">MSGGPIFALNVLDGGDYSYKLIGVQSPRNNSDSVAFCAMPPFLKALRDTASKFRK</sequence>
<dbReference type="EMBL" id="CABVQD010000017">
    <property type="protein sequence ID" value="VWB96849.1"/>
    <property type="molecule type" value="Genomic_DNA"/>
</dbReference>
<gene>
    <name evidence="1" type="ORF">BPA30113_04523</name>
</gene>
<reference evidence="1 2" key="1">
    <citation type="submission" date="2019-09" db="EMBL/GenBank/DDBJ databases">
        <authorList>
            <person name="Depoorter E."/>
        </authorList>
    </citation>
    <scope>NUCLEOTIDE SEQUENCE [LARGE SCALE GENOMIC DNA]</scope>
    <source>
        <strain evidence="1">LMG 30113</strain>
    </source>
</reference>
<keyword evidence="2" id="KW-1185">Reference proteome</keyword>
<name>A0A6P2NQ29_9BURK</name>
<dbReference type="AlphaFoldDB" id="A0A6P2NQ29"/>
<evidence type="ECO:0000313" key="2">
    <source>
        <dbReference type="Proteomes" id="UP000494330"/>
    </source>
</evidence>
<proteinExistence type="predicted"/>
<dbReference type="Proteomes" id="UP000494330">
    <property type="component" value="Unassembled WGS sequence"/>
</dbReference>
<evidence type="ECO:0000313" key="1">
    <source>
        <dbReference type="EMBL" id="VWB96849.1"/>
    </source>
</evidence>
<accession>A0A6P2NQ29</accession>